<comment type="similarity">
    <text evidence="6">Belongs to the MIP/aquaporin (TC 1.A.8) family.</text>
</comment>
<reference evidence="9 10" key="1">
    <citation type="journal article" date="2005" name="Science">
        <title>The genome of the kinetoplastid parasite, Leishmania major.</title>
        <authorList>
            <person name="Ivens A.C."/>
            <person name="Peacock C.S."/>
            <person name="Worthey E.A."/>
            <person name="Murphy L."/>
            <person name="Aggarwal G."/>
            <person name="Berriman M."/>
            <person name="Sisk E."/>
            <person name="Rajandream M.A."/>
            <person name="Adlem E."/>
            <person name="Aert R."/>
            <person name="Anupama A."/>
            <person name="Apostolou Z."/>
            <person name="Attipoe P."/>
            <person name="Bason N."/>
            <person name="Bauser C."/>
            <person name="Beck A."/>
            <person name="Beverley S.M."/>
            <person name="Bianchettin G."/>
            <person name="Borzym K."/>
            <person name="Bothe G."/>
            <person name="Bruschi C.V."/>
            <person name="Collins M."/>
            <person name="Cadag E."/>
            <person name="Ciarloni L."/>
            <person name="Clayton C."/>
            <person name="Coulson R.M."/>
            <person name="Cronin A."/>
            <person name="Cruz A.K."/>
            <person name="Davies R.M."/>
            <person name="De Gaudenzi J."/>
            <person name="Dobson D.E."/>
            <person name="Duesterhoeft A."/>
            <person name="Fazelina G."/>
            <person name="Fosker N."/>
            <person name="Frasch A.C."/>
            <person name="Fraser A."/>
            <person name="Fuchs M."/>
            <person name="Gabel C."/>
            <person name="Goble A."/>
            <person name="Goffeau A."/>
            <person name="Harris D."/>
            <person name="Hertz-Fowler C."/>
            <person name="Hilbert H."/>
            <person name="Horn D."/>
            <person name="Huang Y."/>
            <person name="Klages S."/>
            <person name="Knights A."/>
            <person name="Kube M."/>
            <person name="Larke N."/>
            <person name="Litvin L."/>
            <person name="Lord A."/>
            <person name="Louie T."/>
            <person name="Marra M."/>
            <person name="Masuy D."/>
            <person name="Matthews K."/>
            <person name="Michaeli S."/>
            <person name="Mottram J.C."/>
            <person name="Muller-Auer S."/>
            <person name="Munden H."/>
            <person name="Nelson S."/>
            <person name="Norbertczak H."/>
            <person name="Oliver K."/>
            <person name="O'neil S."/>
            <person name="Pentony M."/>
            <person name="Pohl T.M."/>
            <person name="Price C."/>
            <person name="Purnelle B."/>
            <person name="Quail M.A."/>
            <person name="Rabbinowitsch E."/>
            <person name="Reinhardt R."/>
            <person name="Rieger M."/>
            <person name="Rinta J."/>
            <person name="Robben J."/>
            <person name="Robertson L."/>
            <person name="Ruiz J.C."/>
            <person name="Rutter S."/>
            <person name="Saunders D."/>
            <person name="Schafer M."/>
            <person name="Schein J."/>
            <person name="Schwartz D.C."/>
            <person name="Seeger K."/>
            <person name="Seyler A."/>
            <person name="Sharp S."/>
            <person name="Shin H."/>
            <person name="Sivam D."/>
            <person name="Squares R."/>
            <person name="Squares S."/>
            <person name="Tosato V."/>
            <person name="Vogt C."/>
            <person name="Volckaert G."/>
            <person name="Wambutt R."/>
            <person name="Warren T."/>
            <person name="Wedler H."/>
            <person name="Woodward J."/>
            <person name="Zhou S."/>
            <person name="Zimmermann W."/>
            <person name="Smith D.F."/>
            <person name="Blackwell J.M."/>
            <person name="Stuart K.D."/>
            <person name="Barrell B."/>
            <person name="Myler P.J."/>
        </authorList>
    </citation>
    <scope>NUCLEOTIDE SEQUENCE [LARGE SCALE GENOMIC DNA]</scope>
    <source>
        <strain evidence="10">MHOM/IL/81/Friedlin</strain>
    </source>
</reference>
<dbReference type="Proteomes" id="UP000000542">
    <property type="component" value="Chromosome 22"/>
</dbReference>
<feature type="region of interest" description="Disordered" evidence="7">
    <location>
        <begin position="1"/>
        <end position="29"/>
    </location>
</feature>
<dbReference type="PANTHER" id="PTHR45724:SF13">
    <property type="entry name" value="AQUAPORIN NIP1-1-RELATED"/>
    <property type="match status" value="1"/>
</dbReference>
<dbReference type="RefSeq" id="XP_001683293.1">
    <property type="nucleotide sequence ID" value="XM_001683241.1"/>
</dbReference>
<keyword evidence="3 6" id="KW-0812">Transmembrane</keyword>
<dbReference type="GeneID" id="5651915"/>
<dbReference type="SUPFAM" id="SSF81338">
    <property type="entry name" value="Aquaporin-like"/>
    <property type="match status" value="1"/>
</dbReference>
<dbReference type="InterPro" id="IPR000425">
    <property type="entry name" value="MIP"/>
</dbReference>
<feature type="transmembrane region" description="Helical" evidence="8">
    <location>
        <begin position="73"/>
        <end position="97"/>
    </location>
</feature>
<dbReference type="OMA" id="RRLIMYV"/>
<feature type="transmembrane region" description="Helical" evidence="8">
    <location>
        <begin position="152"/>
        <end position="173"/>
    </location>
</feature>
<comment type="subcellular location">
    <subcellularLocation>
        <location evidence="1">Membrane</location>
        <topology evidence="1">Multi-pass membrane protein</topology>
    </subcellularLocation>
</comment>
<dbReference type="EMBL" id="FR796418">
    <property type="protein sequence ID" value="CAJ04752.1"/>
    <property type="molecule type" value="Genomic_DNA"/>
</dbReference>
<feature type="transmembrane region" description="Helical" evidence="8">
    <location>
        <begin position="274"/>
        <end position="294"/>
    </location>
</feature>
<dbReference type="VEuPathDB" id="TriTrypDB:LMJSD75_220020500"/>
<dbReference type="VEuPathDB" id="TriTrypDB:LMJFC_220022000"/>
<evidence type="ECO:0000256" key="2">
    <source>
        <dbReference type="ARBA" id="ARBA00022448"/>
    </source>
</evidence>
<dbReference type="AlphaFoldDB" id="Q4QBK5"/>
<keyword evidence="4 8" id="KW-1133">Transmembrane helix</keyword>
<organism evidence="9 10">
    <name type="scientific">Leishmania major</name>
    <dbReference type="NCBI Taxonomy" id="5664"/>
    <lineage>
        <taxon>Eukaryota</taxon>
        <taxon>Discoba</taxon>
        <taxon>Euglenozoa</taxon>
        <taxon>Kinetoplastea</taxon>
        <taxon>Metakinetoplastina</taxon>
        <taxon>Trypanosomatida</taxon>
        <taxon>Trypanosomatidae</taxon>
        <taxon>Leishmaniinae</taxon>
        <taxon>Leishmania</taxon>
    </lineage>
</organism>
<reference evidence="9 10" key="2">
    <citation type="journal article" date="2011" name="Genome Res.">
        <title>Chromosome and gene copy number variation allow major structural change between species and strains of Leishmania.</title>
        <authorList>
            <person name="Rogers M.B."/>
            <person name="Hilley J.D."/>
            <person name="Dickens N.J."/>
            <person name="Wilkes J."/>
            <person name="Bates P.A."/>
            <person name="Depledge D.P."/>
            <person name="Harris D."/>
            <person name="Her Y."/>
            <person name="Herzyk P."/>
            <person name="Imamura H."/>
            <person name="Otto T.D."/>
            <person name="Sanders M."/>
            <person name="Seeger K."/>
            <person name="Dujardin J.C."/>
            <person name="Berriman M."/>
            <person name="Smith D.F."/>
            <person name="Hertz-Fowler C."/>
            <person name="Mottram J.C."/>
        </authorList>
    </citation>
    <scope>NUCLEOTIDE SEQUENCE [LARGE SCALE GENOMIC DNA]</scope>
    <source>
        <strain evidence="10">MHOM/IL/81/Friedlin</strain>
    </source>
</reference>
<dbReference type="InParanoid" id="Q4QBK5"/>
<dbReference type="eggNOG" id="KOG0223">
    <property type="taxonomic scope" value="Eukaryota"/>
</dbReference>
<dbReference type="VEuPathDB" id="TriTrypDB:LMJLV39_220019900"/>
<dbReference type="STRING" id="5664.Q4QBK5"/>
<dbReference type="VEuPathDB" id="TriTrypDB:LmjF.22.1420"/>
<dbReference type="KEGG" id="lma:LMJF_22_1420"/>
<dbReference type="SMR" id="Q4QBK5"/>
<evidence type="ECO:0000256" key="5">
    <source>
        <dbReference type="ARBA" id="ARBA00023136"/>
    </source>
</evidence>
<keyword evidence="10" id="KW-1185">Reference proteome</keyword>
<feature type="transmembrane region" description="Helical" evidence="8">
    <location>
        <begin position="194"/>
        <end position="213"/>
    </location>
</feature>
<feature type="transmembrane region" description="Helical" evidence="8">
    <location>
        <begin position="109"/>
        <end position="132"/>
    </location>
</feature>
<evidence type="ECO:0000256" key="4">
    <source>
        <dbReference type="ARBA" id="ARBA00022989"/>
    </source>
</evidence>
<dbReference type="Gene3D" id="1.20.1080.10">
    <property type="entry name" value="Glycerol uptake facilitator protein"/>
    <property type="match status" value="1"/>
</dbReference>
<dbReference type="HOGENOM" id="CLU_020019_3_2_1"/>
<evidence type="ECO:0000256" key="6">
    <source>
        <dbReference type="RuleBase" id="RU000477"/>
    </source>
</evidence>
<accession>Q4QBK5</accession>
<dbReference type="GO" id="GO:0016020">
    <property type="term" value="C:membrane"/>
    <property type="evidence" value="ECO:0007669"/>
    <property type="project" value="UniProtKB-SubCell"/>
</dbReference>
<dbReference type="PANTHER" id="PTHR45724">
    <property type="entry name" value="AQUAPORIN NIP2-1"/>
    <property type="match status" value="1"/>
</dbReference>
<dbReference type="InterPro" id="IPR034294">
    <property type="entry name" value="Aquaporin_transptr"/>
</dbReference>
<dbReference type="PRINTS" id="PR00783">
    <property type="entry name" value="MINTRINSICP"/>
</dbReference>
<dbReference type="Pfam" id="PF00230">
    <property type="entry name" value="MIP"/>
    <property type="match status" value="1"/>
</dbReference>
<evidence type="ECO:0000256" key="7">
    <source>
        <dbReference type="SAM" id="MobiDB-lite"/>
    </source>
</evidence>
<protein>
    <submittedName>
        <fullName evidence="9">Putative aquaporin</fullName>
    </submittedName>
</protein>
<evidence type="ECO:0000256" key="8">
    <source>
        <dbReference type="SAM" id="Phobius"/>
    </source>
</evidence>
<feature type="compositionally biased region" description="Polar residues" evidence="7">
    <location>
        <begin position="1"/>
        <end position="10"/>
    </location>
</feature>
<evidence type="ECO:0000313" key="10">
    <source>
        <dbReference type="Proteomes" id="UP000000542"/>
    </source>
</evidence>
<dbReference type="GO" id="GO:0015267">
    <property type="term" value="F:channel activity"/>
    <property type="evidence" value="ECO:0007669"/>
    <property type="project" value="InterPro"/>
</dbReference>
<proteinExistence type="inferred from homology"/>
<gene>
    <name evidence="9" type="ORF">LMJF_22_1420</name>
</gene>
<evidence type="ECO:0000256" key="3">
    <source>
        <dbReference type="ARBA" id="ARBA00022692"/>
    </source>
</evidence>
<evidence type="ECO:0000313" key="9">
    <source>
        <dbReference type="EMBL" id="CAJ04752.1"/>
    </source>
</evidence>
<name>Q4QBK5_LEIMA</name>
<keyword evidence="5 8" id="KW-0472">Membrane</keyword>
<feature type="transmembrane region" description="Helical" evidence="8">
    <location>
        <begin position="219"/>
        <end position="237"/>
    </location>
</feature>
<evidence type="ECO:0000256" key="1">
    <source>
        <dbReference type="ARBA" id="ARBA00004141"/>
    </source>
</evidence>
<keyword evidence="2 6" id="KW-0813">Transport</keyword>
<sequence length="301" mass="32047">MATKANQMLTGANDDQVEPPMSAGNPRSAPTVSMVVLPSVADATSAPAAPAPVLNTNTVIQKFSCLQSLRFDALMSAAVVEFIGTFLLVLTVPLSIIQNAEMAPISIGFLLMSLVFSFGYLSGGHINPMVTFSVWLATSNGEGYATFNKRRLIMYVVAQMAGGVAAAFYCMMINGRDFPVPNMGRSFNRMLRGFLAESVFTFVLCSVVLHVAISQQRNNNFYGFAIGFSMLCGGLTCGSISGGVFNPAVATPLIVVRCLFSFNEAACTPMASLWVYWASEAVGAVCASIMYLALQNLGDEV</sequence>
<dbReference type="InterPro" id="IPR023271">
    <property type="entry name" value="Aquaporin-like"/>
</dbReference>